<sequence>MFKKKDNASALPVGLFLDHADLSPFRSPRLECCEPQVTGEKGSGQCWSRVNEGGQGGDDESRKTVDVEEGALTSVQKSESPCEIPFYPPRSRPGISSSLVALRSTFKPSGVDRPRGQDPVARTACPSDHGPDLYSTASSSQRVTWADAQCLARGFYSRPEAVTGW</sequence>
<dbReference type="EMBL" id="JAWDGP010007400">
    <property type="protein sequence ID" value="KAK3721170.1"/>
    <property type="molecule type" value="Genomic_DNA"/>
</dbReference>
<name>A0AAE1CNE7_9GAST</name>
<dbReference type="AlphaFoldDB" id="A0AAE1CNE7"/>
<proteinExistence type="predicted"/>
<keyword evidence="3" id="KW-1185">Reference proteome</keyword>
<comment type="caution">
    <text evidence="2">The sequence shown here is derived from an EMBL/GenBank/DDBJ whole genome shotgun (WGS) entry which is preliminary data.</text>
</comment>
<evidence type="ECO:0000313" key="3">
    <source>
        <dbReference type="Proteomes" id="UP001283361"/>
    </source>
</evidence>
<evidence type="ECO:0000313" key="2">
    <source>
        <dbReference type="EMBL" id="KAK3721170.1"/>
    </source>
</evidence>
<gene>
    <name evidence="2" type="ORF">RRG08_044183</name>
</gene>
<protein>
    <submittedName>
        <fullName evidence="2">Uncharacterized protein</fullName>
    </submittedName>
</protein>
<feature type="region of interest" description="Disordered" evidence="1">
    <location>
        <begin position="107"/>
        <end position="138"/>
    </location>
</feature>
<reference evidence="2" key="1">
    <citation type="journal article" date="2023" name="G3 (Bethesda)">
        <title>A reference genome for the long-term kleptoplast-retaining sea slug Elysia crispata morphotype clarki.</title>
        <authorList>
            <person name="Eastman K.E."/>
            <person name="Pendleton A.L."/>
            <person name="Shaikh M.A."/>
            <person name="Suttiyut T."/>
            <person name="Ogas R."/>
            <person name="Tomko P."/>
            <person name="Gavelis G."/>
            <person name="Widhalm J.R."/>
            <person name="Wisecaver J.H."/>
        </authorList>
    </citation>
    <scope>NUCLEOTIDE SEQUENCE</scope>
    <source>
        <strain evidence="2">ECLA1</strain>
    </source>
</reference>
<dbReference type="Proteomes" id="UP001283361">
    <property type="component" value="Unassembled WGS sequence"/>
</dbReference>
<evidence type="ECO:0000256" key="1">
    <source>
        <dbReference type="SAM" id="MobiDB-lite"/>
    </source>
</evidence>
<accession>A0AAE1CNE7</accession>
<feature type="region of interest" description="Disordered" evidence="1">
    <location>
        <begin position="36"/>
        <end position="90"/>
    </location>
</feature>
<organism evidence="2 3">
    <name type="scientific">Elysia crispata</name>
    <name type="common">lettuce slug</name>
    <dbReference type="NCBI Taxonomy" id="231223"/>
    <lineage>
        <taxon>Eukaryota</taxon>
        <taxon>Metazoa</taxon>
        <taxon>Spiralia</taxon>
        <taxon>Lophotrochozoa</taxon>
        <taxon>Mollusca</taxon>
        <taxon>Gastropoda</taxon>
        <taxon>Heterobranchia</taxon>
        <taxon>Euthyneura</taxon>
        <taxon>Panpulmonata</taxon>
        <taxon>Sacoglossa</taxon>
        <taxon>Placobranchoidea</taxon>
        <taxon>Plakobranchidae</taxon>
        <taxon>Elysia</taxon>
    </lineage>
</organism>